<dbReference type="PANTHER" id="PTHR34322">
    <property type="entry name" value="TRANSPOSASE, Y1_TNP DOMAIN-CONTAINING"/>
    <property type="match status" value="1"/>
</dbReference>
<accession>A0A1F8G1Y3</accession>
<sequence>MSRSIVFSQDEFYHLYNRGTEKRIIFSAKADYERFIALLYLCNDTQNVHLNDRPSSNLAERLLLERVSPLLNIGAYCLMPNHFHLIVQERGDNGISRFMQKIITGYTMYFNKRYERTGALFQGEFKATHANQDEYLKYLISYIHLNPIKIIDSQWKEEGIKDKKRAENFLDQYLYSSYLDYCGKTRPERKVINKDVLPRYFSSVNNFKTTTRDWLTSTPKVEPRG</sequence>
<proteinExistence type="predicted"/>
<evidence type="ECO:0000259" key="1">
    <source>
        <dbReference type="SMART" id="SM01321"/>
    </source>
</evidence>
<dbReference type="STRING" id="1802689.A3F25_01465"/>
<dbReference type="EMBL" id="MGKD01000020">
    <property type="protein sequence ID" value="OGN19364.1"/>
    <property type="molecule type" value="Genomic_DNA"/>
</dbReference>
<dbReference type="Proteomes" id="UP000177478">
    <property type="component" value="Unassembled WGS sequence"/>
</dbReference>
<organism evidence="2 3">
    <name type="scientific">Candidatus Yanofskybacteria bacterium RIFCSPHIGHO2_12_FULL_45_19b</name>
    <dbReference type="NCBI Taxonomy" id="1802689"/>
    <lineage>
        <taxon>Bacteria</taxon>
        <taxon>Candidatus Yanofskyibacteriota</taxon>
    </lineage>
</organism>
<dbReference type="Pfam" id="PF01797">
    <property type="entry name" value="Y1_Tnp"/>
    <property type="match status" value="1"/>
</dbReference>
<comment type="caution">
    <text evidence="2">The sequence shown here is derived from an EMBL/GenBank/DDBJ whole genome shotgun (WGS) entry which is preliminary data.</text>
</comment>
<dbReference type="SUPFAM" id="SSF143422">
    <property type="entry name" value="Transposase IS200-like"/>
    <property type="match status" value="1"/>
</dbReference>
<dbReference type="PANTHER" id="PTHR34322:SF2">
    <property type="entry name" value="TRANSPOSASE IS200-LIKE DOMAIN-CONTAINING PROTEIN"/>
    <property type="match status" value="1"/>
</dbReference>
<name>A0A1F8G1Y3_9BACT</name>
<dbReference type="Gene3D" id="3.30.70.1290">
    <property type="entry name" value="Transposase IS200-like"/>
    <property type="match status" value="1"/>
</dbReference>
<gene>
    <name evidence="2" type="ORF">A3F25_01465</name>
</gene>
<dbReference type="GO" id="GO:0006313">
    <property type="term" value="P:DNA transposition"/>
    <property type="evidence" value="ECO:0007669"/>
    <property type="project" value="InterPro"/>
</dbReference>
<dbReference type="InterPro" id="IPR036515">
    <property type="entry name" value="Transposase_17_sf"/>
</dbReference>
<protein>
    <recommendedName>
        <fullName evidence="1">Transposase IS200-like domain-containing protein</fullName>
    </recommendedName>
</protein>
<reference evidence="2 3" key="1">
    <citation type="journal article" date="2016" name="Nat. Commun.">
        <title>Thousands of microbial genomes shed light on interconnected biogeochemical processes in an aquifer system.</title>
        <authorList>
            <person name="Anantharaman K."/>
            <person name="Brown C.T."/>
            <person name="Hug L.A."/>
            <person name="Sharon I."/>
            <person name="Castelle C.J."/>
            <person name="Probst A.J."/>
            <person name="Thomas B.C."/>
            <person name="Singh A."/>
            <person name="Wilkins M.J."/>
            <person name="Karaoz U."/>
            <person name="Brodie E.L."/>
            <person name="Williams K.H."/>
            <person name="Hubbard S.S."/>
            <person name="Banfield J.F."/>
        </authorList>
    </citation>
    <scope>NUCLEOTIDE SEQUENCE [LARGE SCALE GENOMIC DNA]</scope>
</reference>
<feature type="domain" description="Transposase IS200-like" evidence="1">
    <location>
        <begin position="8"/>
        <end position="146"/>
    </location>
</feature>
<dbReference type="AlphaFoldDB" id="A0A1F8G1Y3"/>
<evidence type="ECO:0000313" key="2">
    <source>
        <dbReference type="EMBL" id="OGN19364.1"/>
    </source>
</evidence>
<dbReference type="GO" id="GO:0004803">
    <property type="term" value="F:transposase activity"/>
    <property type="evidence" value="ECO:0007669"/>
    <property type="project" value="InterPro"/>
</dbReference>
<dbReference type="InterPro" id="IPR002686">
    <property type="entry name" value="Transposase_17"/>
</dbReference>
<evidence type="ECO:0000313" key="3">
    <source>
        <dbReference type="Proteomes" id="UP000177478"/>
    </source>
</evidence>
<dbReference type="SMART" id="SM01321">
    <property type="entry name" value="Y1_Tnp"/>
    <property type="match status" value="1"/>
</dbReference>
<dbReference type="GO" id="GO:0003677">
    <property type="term" value="F:DNA binding"/>
    <property type="evidence" value="ECO:0007669"/>
    <property type="project" value="InterPro"/>
</dbReference>